<dbReference type="SUPFAM" id="SSF53474">
    <property type="entry name" value="alpha/beta-Hydrolases"/>
    <property type="match status" value="1"/>
</dbReference>
<dbReference type="Proteomes" id="UP000005237">
    <property type="component" value="Unassembled WGS sequence"/>
</dbReference>
<evidence type="ECO:0000313" key="1">
    <source>
        <dbReference type="EnsemblMetazoa" id="CJA42978.1"/>
    </source>
</evidence>
<sequence>MRVANGQVAAASILAMQTFDFDRQKYSIDNLKEGASCRILFAYGSKDFLIDEKDSEEVANYIGRNHHIIDSKKNEDSAIFELRRSFKEGHLTGTANFANEGHYLQKTHPKFIVEAIDSMFENK</sequence>
<name>A0A8R1J1Y9_CAEJA</name>
<dbReference type="Pfam" id="PF06342">
    <property type="entry name" value="DUF1057"/>
    <property type="match status" value="1"/>
</dbReference>
<reference evidence="2" key="1">
    <citation type="submission" date="2010-08" db="EMBL/GenBank/DDBJ databases">
        <authorList>
            <consortium name="Caenorhabditis japonica Sequencing Consortium"/>
            <person name="Wilson R.K."/>
        </authorList>
    </citation>
    <scope>NUCLEOTIDE SEQUENCE [LARGE SCALE GENOMIC DNA]</scope>
    <source>
        <strain evidence="2">DF5081</strain>
    </source>
</reference>
<dbReference type="PANTHER" id="PTHR47533">
    <property type="entry name" value="PROTEIN CBG21859"/>
    <property type="match status" value="1"/>
</dbReference>
<dbReference type="InterPro" id="IPR010463">
    <property type="entry name" value="DUF1057"/>
</dbReference>
<protein>
    <submittedName>
        <fullName evidence="1">Uncharacterized protein</fullName>
    </submittedName>
</protein>
<organism evidence="1 2">
    <name type="scientific">Caenorhabditis japonica</name>
    <dbReference type="NCBI Taxonomy" id="281687"/>
    <lineage>
        <taxon>Eukaryota</taxon>
        <taxon>Metazoa</taxon>
        <taxon>Ecdysozoa</taxon>
        <taxon>Nematoda</taxon>
        <taxon>Chromadorea</taxon>
        <taxon>Rhabditida</taxon>
        <taxon>Rhabditina</taxon>
        <taxon>Rhabditomorpha</taxon>
        <taxon>Rhabditoidea</taxon>
        <taxon>Rhabditidae</taxon>
        <taxon>Peloderinae</taxon>
        <taxon>Caenorhabditis</taxon>
    </lineage>
</organism>
<dbReference type="AlphaFoldDB" id="A0A8R1J1Y9"/>
<dbReference type="InterPro" id="IPR029058">
    <property type="entry name" value="AB_hydrolase_fold"/>
</dbReference>
<accession>A0A8R1J1Y9</accession>
<dbReference type="PANTHER" id="PTHR47533:SF6">
    <property type="entry name" value="PROTEIN CBG08091"/>
    <property type="match status" value="1"/>
</dbReference>
<dbReference type="EnsemblMetazoa" id="CJA42978.1">
    <property type="protein sequence ID" value="CJA42978.1"/>
    <property type="gene ID" value="WBGene00218826"/>
</dbReference>
<keyword evidence="2" id="KW-1185">Reference proteome</keyword>
<proteinExistence type="predicted"/>
<evidence type="ECO:0000313" key="2">
    <source>
        <dbReference type="Proteomes" id="UP000005237"/>
    </source>
</evidence>
<reference evidence="1" key="2">
    <citation type="submission" date="2022-06" db="UniProtKB">
        <authorList>
            <consortium name="EnsemblMetazoa"/>
        </authorList>
    </citation>
    <scope>IDENTIFICATION</scope>
    <source>
        <strain evidence="1">DF5081</strain>
    </source>
</reference>